<gene>
    <name evidence="1" type="ORF">AVEN_72407_1</name>
</gene>
<name>A0A4Y2ILY0_ARAVE</name>
<accession>A0A4Y2ILY0</accession>
<evidence type="ECO:0000313" key="2">
    <source>
        <dbReference type="Proteomes" id="UP000499080"/>
    </source>
</evidence>
<protein>
    <submittedName>
        <fullName evidence="1">Uncharacterized protein</fullName>
    </submittedName>
</protein>
<comment type="caution">
    <text evidence="1">The sequence shown here is derived from an EMBL/GenBank/DDBJ whole genome shotgun (WGS) entry which is preliminary data.</text>
</comment>
<dbReference type="EMBL" id="BGPR01002739">
    <property type="protein sequence ID" value="GBM78202.1"/>
    <property type="molecule type" value="Genomic_DNA"/>
</dbReference>
<organism evidence="1 2">
    <name type="scientific">Araneus ventricosus</name>
    <name type="common">Orbweaver spider</name>
    <name type="synonym">Epeira ventricosa</name>
    <dbReference type="NCBI Taxonomy" id="182803"/>
    <lineage>
        <taxon>Eukaryota</taxon>
        <taxon>Metazoa</taxon>
        <taxon>Ecdysozoa</taxon>
        <taxon>Arthropoda</taxon>
        <taxon>Chelicerata</taxon>
        <taxon>Arachnida</taxon>
        <taxon>Araneae</taxon>
        <taxon>Araneomorphae</taxon>
        <taxon>Entelegynae</taxon>
        <taxon>Araneoidea</taxon>
        <taxon>Araneidae</taxon>
        <taxon>Araneus</taxon>
    </lineage>
</organism>
<dbReference type="Proteomes" id="UP000499080">
    <property type="component" value="Unassembled WGS sequence"/>
</dbReference>
<dbReference type="AlphaFoldDB" id="A0A4Y2ILY0"/>
<reference evidence="1 2" key="1">
    <citation type="journal article" date="2019" name="Sci. Rep.">
        <title>Orb-weaving spider Araneus ventricosus genome elucidates the spidroin gene catalogue.</title>
        <authorList>
            <person name="Kono N."/>
            <person name="Nakamura H."/>
            <person name="Ohtoshi R."/>
            <person name="Moran D.A.P."/>
            <person name="Shinohara A."/>
            <person name="Yoshida Y."/>
            <person name="Fujiwara M."/>
            <person name="Mori M."/>
            <person name="Tomita M."/>
            <person name="Arakawa K."/>
        </authorList>
    </citation>
    <scope>NUCLEOTIDE SEQUENCE [LARGE SCALE GENOMIC DNA]</scope>
</reference>
<evidence type="ECO:0000313" key="1">
    <source>
        <dbReference type="EMBL" id="GBM78202.1"/>
    </source>
</evidence>
<proteinExistence type="predicted"/>
<sequence>MDRRKIVGVETVRRESLDIQPFLISIAPFGTPGHKSTSATQQIVEKAEACSRWCGAHNSPIGFRDHKDAQKRDWCLRKFGVEGASSGFVLVI</sequence>
<keyword evidence="2" id="KW-1185">Reference proteome</keyword>